<keyword evidence="4" id="KW-1185">Reference proteome</keyword>
<accession>A0A078AAH1</accession>
<feature type="region of interest" description="Disordered" evidence="2">
    <location>
        <begin position="415"/>
        <end position="446"/>
    </location>
</feature>
<protein>
    <submittedName>
        <fullName evidence="3">Uncharacterized protein</fullName>
    </submittedName>
</protein>
<gene>
    <name evidence="3" type="primary">Contig1792.g1937</name>
    <name evidence="3" type="ORF">STYLEM_8256</name>
</gene>
<reference evidence="3 4" key="1">
    <citation type="submission" date="2014-06" db="EMBL/GenBank/DDBJ databases">
        <authorList>
            <person name="Swart Estienne"/>
        </authorList>
    </citation>
    <scope>NUCLEOTIDE SEQUENCE [LARGE SCALE GENOMIC DNA]</scope>
    <source>
        <strain evidence="3 4">130c</strain>
    </source>
</reference>
<dbReference type="EMBL" id="CCKQ01007843">
    <property type="protein sequence ID" value="CDW79270.1"/>
    <property type="molecule type" value="Genomic_DNA"/>
</dbReference>
<dbReference type="AlphaFoldDB" id="A0A078AAH1"/>
<dbReference type="InParanoid" id="A0A078AAH1"/>
<feature type="region of interest" description="Disordered" evidence="2">
    <location>
        <begin position="127"/>
        <end position="180"/>
    </location>
</feature>
<feature type="compositionally biased region" description="Low complexity" evidence="2">
    <location>
        <begin position="422"/>
        <end position="435"/>
    </location>
</feature>
<evidence type="ECO:0000313" key="4">
    <source>
        <dbReference type="Proteomes" id="UP000039865"/>
    </source>
</evidence>
<feature type="compositionally biased region" description="Polar residues" evidence="2">
    <location>
        <begin position="728"/>
        <end position="746"/>
    </location>
</feature>
<organism evidence="3 4">
    <name type="scientific">Stylonychia lemnae</name>
    <name type="common">Ciliate</name>
    <dbReference type="NCBI Taxonomy" id="5949"/>
    <lineage>
        <taxon>Eukaryota</taxon>
        <taxon>Sar</taxon>
        <taxon>Alveolata</taxon>
        <taxon>Ciliophora</taxon>
        <taxon>Intramacronucleata</taxon>
        <taxon>Spirotrichea</taxon>
        <taxon>Stichotrichia</taxon>
        <taxon>Sporadotrichida</taxon>
        <taxon>Oxytrichidae</taxon>
        <taxon>Stylonychinae</taxon>
        <taxon>Stylonychia</taxon>
    </lineage>
</organism>
<proteinExistence type="predicted"/>
<name>A0A078AAH1_STYLE</name>
<feature type="compositionally biased region" description="Polar residues" evidence="2">
    <location>
        <begin position="760"/>
        <end position="785"/>
    </location>
</feature>
<evidence type="ECO:0000313" key="3">
    <source>
        <dbReference type="EMBL" id="CDW79270.1"/>
    </source>
</evidence>
<evidence type="ECO:0000256" key="2">
    <source>
        <dbReference type="SAM" id="MobiDB-lite"/>
    </source>
</evidence>
<feature type="region of interest" description="Disordered" evidence="2">
    <location>
        <begin position="341"/>
        <end position="386"/>
    </location>
</feature>
<evidence type="ECO:0000256" key="1">
    <source>
        <dbReference type="SAM" id="Coils"/>
    </source>
</evidence>
<keyword evidence="1" id="KW-0175">Coiled coil</keyword>
<sequence length="857" mass="98959">MNQAQQQNNNNSNNSIQNLEQSVPDTQQIIKKALNIKSLKKNFSLDKLKQGPQITLKQLRSGDNLKTTQYQEITANIIKHTNANKPDEIVESMTFEEPSSSEQLLHQELQQNQPKKANKQYDRIESHHPTIKEENSQDESGSFYRQKKKDSFKVSLKTNRESTNGEGQGIKMNKNMSYSPSRKQLSKFIKQSNIIKKENKMDMLKIQNDLKQVIENNTQKGVSITLGNKNIKILKNNITLQDSPQRFNTKFDKIRQSVENSKEFREDQMKNKFDSTEMEDINVLSPAKQQIIRNKQQLVSIRQGLIKINKKSNLIRESRNEVSHNNDTLAEIYDLKIYDKDSNRGGNQSFRGRKYGVSPRNISNNNSHRSNKNNESQEFANESLKLPSVMNENHYLRKSLESLRQSKEDAAKMKEFHRDLNSSQRSQRSYRQQSQLPETIENEQYPIVPINRGQKIQQDSQLKHLSKVVSELLKEQLELKNKLTQQEQIISNLQQSQSQQNFHQPQQDSELRTDEQVLNGHKEQNIQRRSLKFLPKNKNLLYNTTNSNHHFMMQTQDQQANTKNIPIITISNQKQNAGLQRYLEQTSKIQSGLSSAGSYDIPNQASDFNSVSTPLSSQNGVNKQERFHNVIKIQKDKIQTAQTIKNTYQNIIVNMNQTASNSQNIQNTTNDPQSEYYHRPETRILKIKKSDRRKRYEVNASNEIGNTQDYQTQQVYSVPKIKLKQIHPPQTQSSESDSGYNFSFSGRINIPKVDIDDKQNQNPNTAQSASNHQVENSDTSQNGANNGEMPRLTSVQSNYSISSLGTQSNNHQKIGINLKKFPKDFFSPKNSRILSQIQQRQQYERNNTTPSNHIQLE</sequence>
<feature type="region of interest" description="Disordered" evidence="2">
    <location>
        <begin position="725"/>
        <end position="791"/>
    </location>
</feature>
<dbReference type="Proteomes" id="UP000039865">
    <property type="component" value="Unassembled WGS sequence"/>
</dbReference>
<feature type="compositionally biased region" description="Low complexity" evidence="2">
    <location>
        <begin position="358"/>
        <end position="376"/>
    </location>
</feature>
<feature type="coiled-coil region" evidence="1">
    <location>
        <begin position="462"/>
        <end position="496"/>
    </location>
</feature>